<evidence type="ECO:0000313" key="2">
    <source>
        <dbReference type="Proteomes" id="UP000735302"/>
    </source>
</evidence>
<reference evidence="1 2" key="1">
    <citation type="journal article" date="2021" name="Elife">
        <title>Chloroplast acquisition without the gene transfer in kleptoplastic sea slugs, Plakobranchus ocellatus.</title>
        <authorList>
            <person name="Maeda T."/>
            <person name="Takahashi S."/>
            <person name="Yoshida T."/>
            <person name="Shimamura S."/>
            <person name="Takaki Y."/>
            <person name="Nagai Y."/>
            <person name="Toyoda A."/>
            <person name="Suzuki Y."/>
            <person name="Arimoto A."/>
            <person name="Ishii H."/>
            <person name="Satoh N."/>
            <person name="Nishiyama T."/>
            <person name="Hasebe M."/>
            <person name="Maruyama T."/>
            <person name="Minagawa J."/>
            <person name="Obokata J."/>
            <person name="Shigenobu S."/>
        </authorList>
    </citation>
    <scope>NUCLEOTIDE SEQUENCE [LARGE SCALE GENOMIC DNA]</scope>
</reference>
<organism evidence="1 2">
    <name type="scientific">Plakobranchus ocellatus</name>
    <dbReference type="NCBI Taxonomy" id="259542"/>
    <lineage>
        <taxon>Eukaryota</taxon>
        <taxon>Metazoa</taxon>
        <taxon>Spiralia</taxon>
        <taxon>Lophotrochozoa</taxon>
        <taxon>Mollusca</taxon>
        <taxon>Gastropoda</taxon>
        <taxon>Heterobranchia</taxon>
        <taxon>Euthyneura</taxon>
        <taxon>Panpulmonata</taxon>
        <taxon>Sacoglossa</taxon>
        <taxon>Placobranchoidea</taxon>
        <taxon>Plakobranchidae</taxon>
        <taxon>Plakobranchus</taxon>
    </lineage>
</organism>
<dbReference type="Proteomes" id="UP000735302">
    <property type="component" value="Unassembled WGS sequence"/>
</dbReference>
<proteinExistence type="predicted"/>
<sequence>MSQNHTKTLVNNIKGVCDDSNPNLSFARDSHVQQVAPDVGTGLNLSETGEVASNDCVRSGLSLTIRGHYFQTGRPAKRDADKDGWDTVTAV</sequence>
<dbReference type="EMBL" id="BLXT01005500">
    <property type="protein sequence ID" value="GFO23113.1"/>
    <property type="molecule type" value="Genomic_DNA"/>
</dbReference>
<dbReference type="AlphaFoldDB" id="A0AAV4BWC4"/>
<gene>
    <name evidence="1" type="ORF">PoB_004961800</name>
</gene>
<keyword evidence="2" id="KW-1185">Reference proteome</keyword>
<accession>A0AAV4BWC4</accession>
<protein>
    <submittedName>
        <fullName evidence="1">Uncharacterized protein</fullName>
    </submittedName>
</protein>
<comment type="caution">
    <text evidence="1">The sequence shown here is derived from an EMBL/GenBank/DDBJ whole genome shotgun (WGS) entry which is preliminary data.</text>
</comment>
<evidence type="ECO:0000313" key="1">
    <source>
        <dbReference type="EMBL" id="GFO23113.1"/>
    </source>
</evidence>
<name>A0AAV4BWC4_9GAST</name>